<dbReference type="Gene3D" id="3.40.50.1820">
    <property type="entry name" value="alpha/beta hydrolase"/>
    <property type="match status" value="1"/>
</dbReference>
<dbReference type="Pfam" id="PF12146">
    <property type="entry name" value="Hydrolase_4"/>
    <property type="match status" value="1"/>
</dbReference>
<dbReference type="PANTHER" id="PTHR11614">
    <property type="entry name" value="PHOSPHOLIPASE-RELATED"/>
    <property type="match status" value="1"/>
</dbReference>
<dbReference type="FunFam" id="3.40.50.1820:FF:000036">
    <property type="entry name" value="Alpha/beta-Hydrolases superfamily protein"/>
    <property type="match status" value="1"/>
</dbReference>
<sequence length="322" mass="36569">MVAIPNSGFLYGEEYIRNSRGMRLFTCHWLPLEKDVKAVIFLCHGYAMECSVYTRETGVRLARAGYAVYGIDYEGHGKSEGRQCYIPKFNQLVIDCETYFRSIMERDEYIGKPRYLYGESMGGAVAILISERDPNFWSGLVLVAPMCKISEKVKPPALVTAILKKMSRVIPTWKVVPSKDIIGKAFKDPEKREEIRSNPLIYQGTPRLMTALQMLRASEKVERNLNKISLPFLCLHGEADTVTEPAVSKSLYNESISCDKSLKVYPGMWHGLTTGEPEQNVELVFRDITEWLDKRPQVVASPLLRSYSIAHFDSKTSRVHPS</sequence>
<evidence type="ECO:0000313" key="2">
    <source>
        <dbReference type="EMBL" id="KAL2620012.1"/>
    </source>
</evidence>
<dbReference type="Proteomes" id="UP001605036">
    <property type="component" value="Unassembled WGS sequence"/>
</dbReference>
<dbReference type="InterPro" id="IPR029058">
    <property type="entry name" value="AB_hydrolase_fold"/>
</dbReference>
<keyword evidence="3" id="KW-1185">Reference proteome</keyword>
<evidence type="ECO:0000313" key="3">
    <source>
        <dbReference type="Proteomes" id="UP001605036"/>
    </source>
</evidence>
<dbReference type="EMBL" id="JBHFFA010000006">
    <property type="protein sequence ID" value="KAL2620012.1"/>
    <property type="molecule type" value="Genomic_DNA"/>
</dbReference>
<protein>
    <recommendedName>
        <fullName evidence="1">Serine aminopeptidase S33 domain-containing protein</fullName>
    </recommendedName>
</protein>
<dbReference type="SUPFAM" id="SSF53474">
    <property type="entry name" value="alpha/beta-Hydrolases"/>
    <property type="match status" value="1"/>
</dbReference>
<comment type="caution">
    <text evidence="2">The sequence shown here is derived from an EMBL/GenBank/DDBJ whole genome shotgun (WGS) entry which is preliminary data.</text>
</comment>
<accession>A0ABD1Y2Y7</accession>
<name>A0ABD1Y2Y7_9MARC</name>
<proteinExistence type="predicted"/>
<dbReference type="InterPro" id="IPR000073">
    <property type="entry name" value="AB_hydrolase_1"/>
</dbReference>
<dbReference type="PRINTS" id="PR00111">
    <property type="entry name" value="ABHYDROLASE"/>
</dbReference>
<feature type="domain" description="Serine aminopeptidase S33" evidence="1">
    <location>
        <begin position="35"/>
        <end position="276"/>
    </location>
</feature>
<organism evidence="2 3">
    <name type="scientific">Riccia fluitans</name>
    <dbReference type="NCBI Taxonomy" id="41844"/>
    <lineage>
        <taxon>Eukaryota</taxon>
        <taxon>Viridiplantae</taxon>
        <taxon>Streptophyta</taxon>
        <taxon>Embryophyta</taxon>
        <taxon>Marchantiophyta</taxon>
        <taxon>Marchantiopsida</taxon>
        <taxon>Marchantiidae</taxon>
        <taxon>Marchantiales</taxon>
        <taxon>Ricciaceae</taxon>
        <taxon>Riccia</taxon>
    </lineage>
</organism>
<evidence type="ECO:0000259" key="1">
    <source>
        <dbReference type="Pfam" id="PF12146"/>
    </source>
</evidence>
<dbReference type="InterPro" id="IPR022742">
    <property type="entry name" value="Hydrolase_4"/>
</dbReference>
<dbReference type="AlphaFoldDB" id="A0ABD1Y2Y7"/>
<dbReference type="InterPro" id="IPR051044">
    <property type="entry name" value="MAG_DAG_Lipase"/>
</dbReference>
<reference evidence="2 3" key="1">
    <citation type="submission" date="2024-09" db="EMBL/GenBank/DDBJ databases">
        <title>Chromosome-scale assembly of Riccia fluitans.</title>
        <authorList>
            <person name="Paukszto L."/>
            <person name="Sawicki J."/>
            <person name="Karawczyk K."/>
            <person name="Piernik-Szablinska J."/>
            <person name="Szczecinska M."/>
            <person name="Mazdziarz M."/>
        </authorList>
    </citation>
    <scope>NUCLEOTIDE SEQUENCE [LARGE SCALE GENOMIC DNA]</scope>
    <source>
        <strain evidence="2">Rf_01</strain>
        <tissue evidence="2">Aerial parts of the thallus</tissue>
    </source>
</reference>
<gene>
    <name evidence="2" type="ORF">R1flu_000217</name>
</gene>